<proteinExistence type="inferred from homology"/>
<keyword evidence="5 8" id="KW-0812">Transmembrane</keyword>
<dbReference type="PANTHER" id="PTHR42718">
    <property type="entry name" value="MAJOR FACILITATOR SUPERFAMILY MULTIDRUG TRANSPORTER MFSC"/>
    <property type="match status" value="1"/>
</dbReference>
<evidence type="ECO:0000256" key="1">
    <source>
        <dbReference type="ARBA" id="ARBA00004651"/>
    </source>
</evidence>
<dbReference type="Gene3D" id="1.20.1720.10">
    <property type="entry name" value="Multidrug resistance protein D"/>
    <property type="match status" value="1"/>
</dbReference>
<evidence type="ECO:0000313" key="11">
    <source>
        <dbReference type="EMBL" id="SDR60058.1"/>
    </source>
</evidence>
<accession>A0A1H1KCK8</accession>
<dbReference type="PANTHER" id="PTHR42718:SF9">
    <property type="entry name" value="MAJOR FACILITATOR SUPERFAMILY MULTIDRUG TRANSPORTER MFSC"/>
    <property type="match status" value="1"/>
</dbReference>
<feature type="transmembrane region" description="Helical" evidence="8">
    <location>
        <begin position="88"/>
        <end position="109"/>
    </location>
</feature>
<dbReference type="CDD" id="cd17320">
    <property type="entry name" value="MFS_MdfA_MDR_like"/>
    <property type="match status" value="1"/>
</dbReference>
<keyword evidence="12" id="KW-1185">Reference proteome</keyword>
<evidence type="ECO:0000256" key="8">
    <source>
        <dbReference type="RuleBase" id="RU365088"/>
    </source>
</evidence>
<evidence type="ECO:0000256" key="7">
    <source>
        <dbReference type="ARBA" id="ARBA00023136"/>
    </source>
</evidence>
<evidence type="ECO:0000259" key="10">
    <source>
        <dbReference type="PROSITE" id="PS50850"/>
    </source>
</evidence>
<dbReference type="Pfam" id="PF07690">
    <property type="entry name" value="MFS_1"/>
    <property type="match status" value="1"/>
</dbReference>
<comment type="caution">
    <text evidence="8">Lacks conserved residue(s) required for the propagation of feature annotation.</text>
</comment>
<dbReference type="Proteomes" id="UP000199365">
    <property type="component" value="Unassembled WGS sequence"/>
</dbReference>
<feature type="transmembrane region" description="Helical" evidence="8">
    <location>
        <begin position="224"/>
        <end position="248"/>
    </location>
</feature>
<evidence type="ECO:0000256" key="4">
    <source>
        <dbReference type="ARBA" id="ARBA00022475"/>
    </source>
</evidence>
<evidence type="ECO:0000313" key="12">
    <source>
        <dbReference type="Proteomes" id="UP000199365"/>
    </source>
</evidence>
<dbReference type="STRING" id="157910.SAMN05445850_7105"/>
<sequence length="464" mass="48617">MSTRNQTAEMAEQEPGTGTIVVLVAGLSMLGQFAIATYLPAFSAMAQALHASPTQIQRSLSAYLLPFAMMIPWHGAISDATGRRRMILLGNALFTVGSLMCAAAPGISLLYAGRALQGMSAGAGVIIGRAMVRDVFHGTDAQKIMALVAMIFALAPALAPVCGGWLLLWTGWRGIFIFLAILSASLLVISWFLVPETLPPSRRHPLHPVALAGAYATLFANPRFVALAFANAAVNLGIYLYVLAAPTFVVKHLGLGAQSFGYLFVPIVVGLIAGAAIAHRIAGQGSPVRSVMLGHMVMIAAGVINIGVNAVHASPLPWSLVALPIFAAGMMITQPSLQVMALDCFPERRGLASSCYVTVQQFGNFLSSALLVPILLGSTLYMALGMAILQCLGLLMFCIARREGGIERSPVNAADCGSVNDMASPAATAADSIPRISGTGRSFAAPLRDTATEATREPSRKSAQ</sequence>
<keyword evidence="7 8" id="KW-0472">Membrane</keyword>
<dbReference type="AlphaFoldDB" id="A0A1H1KCK8"/>
<dbReference type="GO" id="GO:0042910">
    <property type="term" value="F:xenobiotic transmembrane transporter activity"/>
    <property type="evidence" value="ECO:0007669"/>
    <property type="project" value="InterPro"/>
</dbReference>
<evidence type="ECO:0000256" key="3">
    <source>
        <dbReference type="ARBA" id="ARBA00022448"/>
    </source>
</evidence>
<evidence type="ECO:0000256" key="6">
    <source>
        <dbReference type="ARBA" id="ARBA00022989"/>
    </source>
</evidence>
<evidence type="ECO:0000256" key="9">
    <source>
        <dbReference type="SAM" id="MobiDB-lite"/>
    </source>
</evidence>
<dbReference type="InterPro" id="IPR011701">
    <property type="entry name" value="MFS"/>
</dbReference>
<keyword evidence="4" id="KW-1003">Cell membrane</keyword>
<keyword evidence="8" id="KW-0997">Cell inner membrane</keyword>
<dbReference type="GO" id="GO:0005886">
    <property type="term" value="C:plasma membrane"/>
    <property type="evidence" value="ECO:0007669"/>
    <property type="project" value="UniProtKB-SubCell"/>
</dbReference>
<feature type="compositionally biased region" description="Basic and acidic residues" evidence="9">
    <location>
        <begin position="450"/>
        <end position="464"/>
    </location>
</feature>
<protein>
    <recommendedName>
        <fullName evidence="8">Bcr/CflA family efflux transporter</fullName>
    </recommendedName>
</protein>
<feature type="transmembrane region" description="Helical" evidence="8">
    <location>
        <begin position="20"/>
        <end position="40"/>
    </location>
</feature>
<dbReference type="EMBL" id="FNKX01000003">
    <property type="protein sequence ID" value="SDR60058.1"/>
    <property type="molecule type" value="Genomic_DNA"/>
</dbReference>
<feature type="transmembrane region" description="Helical" evidence="8">
    <location>
        <begin position="60"/>
        <end position="76"/>
    </location>
</feature>
<comment type="similarity">
    <text evidence="2 8">Belongs to the major facilitator superfamily. Bcr/CmlA family.</text>
</comment>
<comment type="subcellular location">
    <subcellularLocation>
        <location evidence="8">Cell inner membrane</location>
        <topology evidence="8">Multi-pass membrane protein</topology>
    </subcellularLocation>
    <subcellularLocation>
        <location evidence="1">Cell membrane</location>
        <topology evidence="1">Multi-pass membrane protein</topology>
    </subcellularLocation>
</comment>
<feature type="transmembrane region" description="Helical" evidence="8">
    <location>
        <begin position="380"/>
        <end position="400"/>
    </location>
</feature>
<name>A0A1H1KCK8_9BURK</name>
<feature type="transmembrane region" description="Helical" evidence="8">
    <location>
        <begin position="316"/>
        <end position="333"/>
    </location>
</feature>
<reference evidence="12" key="1">
    <citation type="submission" date="2016-10" db="EMBL/GenBank/DDBJ databases">
        <authorList>
            <person name="Varghese N."/>
            <person name="Submissions S."/>
        </authorList>
    </citation>
    <scope>NUCLEOTIDE SEQUENCE [LARGE SCALE GENOMIC DNA]</scope>
    <source>
        <strain evidence="12">DUS833</strain>
    </source>
</reference>
<dbReference type="InterPro" id="IPR004812">
    <property type="entry name" value="Efflux_drug-R_Bcr/CmlA"/>
</dbReference>
<dbReference type="SUPFAM" id="SSF103473">
    <property type="entry name" value="MFS general substrate transporter"/>
    <property type="match status" value="1"/>
</dbReference>
<keyword evidence="3 8" id="KW-0813">Transport</keyword>
<gene>
    <name evidence="11" type="ORF">SAMN05445850_7105</name>
</gene>
<feature type="transmembrane region" description="Helical" evidence="8">
    <location>
        <begin position="174"/>
        <end position="194"/>
    </location>
</feature>
<evidence type="ECO:0000256" key="5">
    <source>
        <dbReference type="ARBA" id="ARBA00022692"/>
    </source>
</evidence>
<feature type="transmembrane region" description="Helical" evidence="8">
    <location>
        <begin position="144"/>
        <end position="168"/>
    </location>
</feature>
<organism evidence="11 12">
    <name type="scientific">Paraburkholderia tuberum</name>
    <dbReference type="NCBI Taxonomy" id="157910"/>
    <lineage>
        <taxon>Bacteria</taxon>
        <taxon>Pseudomonadati</taxon>
        <taxon>Pseudomonadota</taxon>
        <taxon>Betaproteobacteria</taxon>
        <taxon>Burkholderiales</taxon>
        <taxon>Burkholderiaceae</taxon>
        <taxon>Paraburkholderia</taxon>
    </lineage>
</organism>
<dbReference type="NCBIfam" id="TIGR00710">
    <property type="entry name" value="efflux_Bcr_CflA"/>
    <property type="match status" value="1"/>
</dbReference>
<keyword evidence="6 8" id="KW-1133">Transmembrane helix</keyword>
<dbReference type="PROSITE" id="PS50850">
    <property type="entry name" value="MFS"/>
    <property type="match status" value="1"/>
</dbReference>
<feature type="region of interest" description="Disordered" evidence="9">
    <location>
        <begin position="430"/>
        <end position="464"/>
    </location>
</feature>
<feature type="transmembrane region" description="Helical" evidence="8">
    <location>
        <begin position="260"/>
        <end position="278"/>
    </location>
</feature>
<feature type="transmembrane region" description="Helical" evidence="8">
    <location>
        <begin position="290"/>
        <end position="310"/>
    </location>
</feature>
<feature type="domain" description="Major facilitator superfamily (MFS) profile" evidence="10">
    <location>
        <begin position="20"/>
        <end position="402"/>
    </location>
</feature>
<dbReference type="InterPro" id="IPR020846">
    <property type="entry name" value="MFS_dom"/>
</dbReference>
<dbReference type="GO" id="GO:1990961">
    <property type="term" value="P:xenobiotic detoxification by transmembrane export across the plasma membrane"/>
    <property type="evidence" value="ECO:0007669"/>
    <property type="project" value="InterPro"/>
</dbReference>
<dbReference type="InterPro" id="IPR036259">
    <property type="entry name" value="MFS_trans_sf"/>
</dbReference>
<evidence type="ECO:0000256" key="2">
    <source>
        <dbReference type="ARBA" id="ARBA00006236"/>
    </source>
</evidence>